<proteinExistence type="predicted"/>
<accession>A0A1W6N483</accession>
<dbReference type="OrthoDB" id="9797506at2"/>
<protein>
    <recommendedName>
        <fullName evidence="3">Phosphatidylethanolamine-binding protein</fullName>
    </recommendedName>
</protein>
<evidence type="ECO:0000313" key="1">
    <source>
        <dbReference type="EMBL" id="ARN84654.1"/>
    </source>
</evidence>
<organism evidence="1 2">
    <name type="scientific">Candidatus Nucleicultrix amoebiphila FS5</name>
    <dbReference type="NCBI Taxonomy" id="1414854"/>
    <lineage>
        <taxon>Bacteria</taxon>
        <taxon>Pseudomonadati</taxon>
        <taxon>Pseudomonadota</taxon>
        <taxon>Alphaproteobacteria</taxon>
        <taxon>Holosporales</taxon>
        <taxon>Candidatus Nucleicultricaceae</taxon>
        <taxon>Candidatus Nucleicultrix</taxon>
    </lineage>
</organism>
<evidence type="ECO:0000313" key="2">
    <source>
        <dbReference type="Proteomes" id="UP000237351"/>
    </source>
</evidence>
<dbReference type="PANTHER" id="PTHR30289">
    <property type="entry name" value="UNCHARACTERIZED PROTEIN YBCL-RELATED"/>
    <property type="match status" value="1"/>
</dbReference>
<sequence>MQLMSPAFQHMGKIPSTYTCDGKDYSPPLKWTGAPKGTQSFVLIVDDPDAPVGFWDHWLLFNIPASTSELLENTKNLPEGTKAGANSWKRNDYGGPCPPDMEHQYRFRLYAIDIILDLNIGATKNEIRTAMKGHILAEATLLGNYERLEK</sequence>
<dbReference type="PANTHER" id="PTHR30289:SF1">
    <property type="entry name" value="PEBP (PHOSPHATIDYLETHANOLAMINE-BINDING PROTEIN) FAMILY PROTEIN"/>
    <property type="match status" value="1"/>
</dbReference>
<dbReference type="KEGG" id="naf:GQ61_04270"/>
<dbReference type="STRING" id="1414854.GQ61_04270"/>
<dbReference type="InterPro" id="IPR005247">
    <property type="entry name" value="YbhB_YbcL/LppC-like"/>
</dbReference>
<dbReference type="Proteomes" id="UP000237351">
    <property type="component" value="Chromosome"/>
</dbReference>
<keyword evidence="2" id="KW-1185">Reference proteome</keyword>
<dbReference type="Gene3D" id="3.90.280.10">
    <property type="entry name" value="PEBP-like"/>
    <property type="match status" value="1"/>
</dbReference>
<dbReference type="Pfam" id="PF01161">
    <property type="entry name" value="PBP"/>
    <property type="match status" value="1"/>
</dbReference>
<dbReference type="CDD" id="cd00865">
    <property type="entry name" value="PEBP_bact_arch"/>
    <property type="match status" value="1"/>
</dbReference>
<dbReference type="EMBL" id="CP008743">
    <property type="protein sequence ID" value="ARN84654.1"/>
    <property type="molecule type" value="Genomic_DNA"/>
</dbReference>
<dbReference type="InterPro" id="IPR036610">
    <property type="entry name" value="PEBP-like_sf"/>
</dbReference>
<gene>
    <name evidence="1" type="ORF">GQ61_04270</name>
</gene>
<name>A0A1W6N483_9PROT</name>
<dbReference type="NCBIfam" id="TIGR00481">
    <property type="entry name" value="YbhB/YbcL family Raf kinase inhibitor-like protein"/>
    <property type="match status" value="1"/>
</dbReference>
<dbReference type="AlphaFoldDB" id="A0A1W6N483"/>
<evidence type="ECO:0008006" key="3">
    <source>
        <dbReference type="Google" id="ProtNLM"/>
    </source>
</evidence>
<dbReference type="InterPro" id="IPR008914">
    <property type="entry name" value="PEBP"/>
</dbReference>
<reference evidence="1 2" key="1">
    <citation type="submission" date="2014-06" db="EMBL/GenBank/DDBJ databases">
        <title>The genome of the endonuclear symbiont Nucleicultrix amoebiphila.</title>
        <authorList>
            <person name="Schulz F."/>
            <person name="Horn M."/>
        </authorList>
    </citation>
    <scope>NUCLEOTIDE SEQUENCE [LARGE SCALE GENOMIC DNA]</scope>
    <source>
        <strain evidence="1 2">FS5</strain>
    </source>
</reference>
<dbReference type="SUPFAM" id="SSF49777">
    <property type="entry name" value="PEBP-like"/>
    <property type="match status" value="1"/>
</dbReference>